<keyword evidence="1" id="KW-0413">Isomerase</keyword>
<dbReference type="PANTHER" id="PTHR42905:SF7">
    <property type="entry name" value="PHOSPHOENOLPYRUVATE PHOSPHOMUTASE"/>
    <property type="match status" value="1"/>
</dbReference>
<dbReference type="InterPro" id="IPR039556">
    <property type="entry name" value="ICL/PEPM"/>
</dbReference>
<dbReference type="RefSeq" id="WP_036540049.1">
    <property type="nucleotide sequence ID" value="NZ_BMLF01000001.1"/>
</dbReference>
<comment type="caution">
    <text evidence="4">The sequence shown here is derived from an EMBL/GenBank/DDBJ whole genome shotgun (WGS) entry which is preliminary data.</text>
</comment>
<evidence type="ECO:0000256" key="1">
    <source>
        <dbReference type="ARBA" id="ARBA00023235"/>
    </source>
</evidence>
<dbReference type="PANTHER" id="PTHR42905">
    <property type="entry name" value="PHOSPHOENOLPYRUVATE CARBOXYLASE"/>
    <property type="match status" value="1"/>
</dbReference>
<reference evidence="4" key="2">
    <citation type="submission" date="2020-09" db="EMBL/GenBank/DDBJ databases">
        <authorList>
            <person name="Sun Q."/>
            <person name="Zhou Y."/>
        </authorList>
    </citation>
    <scope>NUCLEOTIDE SEQUENCE</scope>
    <source>
        <strain evidence="4">CGMCC 1.6293</strain>
    </source>
</reference>
<dbReference type="GO" id="GO:0050188">
    <property type="term" value="F:phosphoenolpyruvate mutase activity"/>
    <property type="evidence" value="ECO:0007669"/>
    <property type="project" value="UniProtKB-EC"/>
</dbReference>
<dbReference type="Gene3D" id="3.20.20.60">
    <property type="entry name" value="Phosphoenolpyruvate-binding domains"/>
    <property type="match status" value="1"/>
</dbReference>
<keyword evidence="5" id="KW-1185">Reference proteome</keyword>
<proteinExistence type="inferred from homology"/>
<protein>
    <recommendedName>
        <fullName evidence="2">phosphoenolpyruvate mutase</fullName>
        <ecNumber evidence="2">5.4.2.9</ecNumber>
    </recommendedName>
</protein>
<dbReference type="EMBL" id="BMLF01000001">
    <property type="protein sequence ID" value="GGL97198.1"/>
    <property type="molecule type" value="Genomic_DNA"/>
</dbReference>
<dbReference type="Proteomes" id="UP000649829">
    <property type="component" value="Unassembled WGS sequence"/>
</dbReference>
<comment type="similarity">
    <text evidence="3">Belongs to the isocitrate lyase/PEP mutase superfamily. PEP mutase family.</text>
</comment>
<dbReference type="AlphaFoldDB" id="A0A917SSR3"/>
<dbReference type="InterPro" id="IPR015813">
    <property type="entry name" value="Pyrv/PenolPyrv_kinase-like_dom"/>
</dbReference>
<sequence>MSTTKARKLKQLVQSPDLTFLMEAHNGMSAKIAERTGFEAIWASGLSISTAFGLRDRNEASWTQVLEAVEFMSDATDVPILMDGDTGYGDFNNVARLVRKLCNRDVAGVCIEDKLFPKQNSFLGEGQALLTIPDFVAKIKAGKDAQTDPDFCFVARVEALIAGRSMQEALDRAGAYTDAGADAILIHSKKSDSVEIEEFCRQWDNRSPVVIVPTKYHDTPVDVFRDLGVSAAIWANHAMRAAITAIEETCAEIYRTQSISAVEKRVAPLKDVFELTGENVFEEFAQRYSA</sequence>
<evidence type="ECO:0000313" key="5">
    <source>
        <dbReference type="Proteomes" id="UP000649829"/>
    </source>
</evidence>
<evidence type="ECO:0000256" key="2">
    <source>
        <dbReference type="ARBA" id="ARBA00024063"/>
    </source>
</evidence>
<evidence type="ECO:0000313" key="4">
    <source>
        <dbReference type="EMBL" id="GGL97198.1"/>
    </source>
</evidence>
<dbReference type="InterPro" id="IPR040442">
    <property type="entry name" value="Pyrv_kinase-like_dom_sf"/>
</dbReference>
<dbReference type="Pfam" id="PF13714">
    <property type="entry name" value="PEP_mutase"/>
    <property type="match status" value="1"/>
</dbReference>
<evidence type="ECO:0000256" key="3">
    <source>
        <dbReference type="ARBA" id="ARBA00038455"/>
    </source>
</evidence>
<dbReference type="NCBIfam" id="TIGR02320">
    <property type="entry name" value="PEP_mutase"/>
    <property type="match status" value="1"/>
</dbReference>
<gene>
    <name evidence="4" type="ORF">GCM10011534_18990</name>
</gene>
<name>A0A917SSR3_9RHOB</name>
<accession>A0A917SSR3</accession>
<dbReference type="CDD" id="cd00377">
    <property type="entry name" value="ICL_PEPM"/>
    <property type="match status" value="1"/>
</dbReference>
<reference evidence="4" key="1">
    <citation type="journal article" date="2014" name="Int. J. Syst. Evol. Microbiol.">
        <title>Complete genome sequence of Corynebacterium casei LMG S-19264T (=DSM 44701T), isolated from a smear-ripened cheese.</title>
        <authorList>
            <consortium name="US DOE Joint Genome Institute (JGI-PGF)"/>
            <person name="Walter F."/>
            <person name="Albersmeier A."/>
            <person name="Kalinowski J."/>
            <person name="Ruckert C."/>
        </authorList>
    </citation>
    <scope>NUCLEOTIDE SEQUENCE</scope>
    <source>
        <strain evidence="4">CGMCC 1.6293</strain>
    </source>
</reference>
<dbReference type="SUPFAM" id="SSF51621">
    <property type="entry name" value="Phosphoenolpyruvate/pyruvate domain"/>
    <property type="match status" value="1"/>
</dbReference>
<dbReference type="EC" id="5.4.2.9" evidence="2"/>
<organism evidence="4 5">
    <name type="scientific">Pseudooceanicola nanhaiensis</name>
    <dbReference type="NCBI Taxonomy" id="375761"/>
    <lineage>
        <taxon>Bacteria</taxon>
        <taxon>Pseudomonadati</taxon>
        <taxon>Pseudomonadota</taxon>
        <taxon>Alphaproteobacteria</taxon>
        <taxon>Rhodobacterales</taxon>
        <taxon>Paracoccaceae</taxon>
        <taxon>Pseudooceanicola</taxon>
    </lineage>
</organism>
<dbReference type="InterPro" id="IPR012698">
    <property type="entry name" value="PEnolPyrv_PMutase_core"/>
</dbReference>